<keyword evidence="1" id="KW-0614">Plasmid</keyword>
<dbReference type="Pfam" id="PF06986">
    <property type="entry name" value="F_T4SS_TraN"/>
    <property type="match status" value="2"/>
</dbReference>
<protein>
    <submittedName>
        <fullName evidence="1">Conjugal transfer protein TraN</fullName>
    </submittedName>
</protein>
<organism evidence="1">
    <name type="scientific">Vibrio chaetopteri</name>
    <dbReference type="NCBI Taxonomy" id="3016528"/>
    <lineage>
        <taxon>Bacteria</taxon>
        <taxon>Pseudomonadati</taxon>
        <taxon>Pseudomonadota</taxon>
        <taxon>Gammaproteobacteria</taxon>
        <taxon>Vibrionales</taxon>
        <taxon>Vibrionaceae</taxon>
        <taxon>Vibrio</taxon>
    </lineage>
</organism>
<geneLocation type="plasmid" evidence="1">
    <name>p1</name>
</geneLocation>
<dbReference type="KEGG" id="vck:PG915_25030"/>
<gene>
    <name evidence="1" type="primary">traN</name>
    <name evidence="1" type="ORF">PG915_25030</name>
</gene>
<dbReference type="InterPro" id="IPR014121">
    <property type="entry name" value="TraN_Ftype"/>
</dbReference>
<evidence type="ECO:0000313" key="1">
    <source>
        <dbReference type="EMBL" id="XCD19203.1"/>
    </source>
</evidence>
<reference evidence="1" key="1">
    <citation type="submission" date="2023-01" db="EMBL/GenBank/DDBJ databases">
        <title>Vibrio sp. CB1-14 genome sequencing.</title>
        <authorList>
            <person name="Otstavnykh N."/>
            <person name="Isaeva M."/>
            <person name="Meleshko D."/>
        </authorList>
    </citation>
    <scope>NUCLEOTIDE SEQUENCE</scope>
    <source>
        <strain evidence="1">CB1-14</strain>
        <plasmid evidence="1">p1</plasmid>
    </source>
</reference>
<sequence>MWRRTLTYFSLFTFIFQLGNLSWYSALLVASYTPYSFAAEQTPFQSAEQLNSQVTQGFALPTMDASGKVNIYGRNEHGEIVTTQFGEGELLGEGYEQARDNNHFQAADAYQNEAELERDKQTLRQRIDRNPVGSETDYDVAAWNTLNDARGNRVFLDSDDTIMTDTETLFNELAESLEGENDWFSDCTTQSNTFSVNKEYVGKTKYECQEPDTTNLNYCEIERYVDYPVIKTNGTGTLTYVDDHTFQLVVGNPSARIWGQCAEYNYSVQIKIREDLEIEQVRMKYALFDDHIQIYLNNDIIYQHANVSGFWQDENGFPYTNYNPKPPYLPSSEIYGAPGMTPYGTCERSTIWKIGDGGSHGGFPNGGDVTERFEQARASGHGLVNFRNRVAAADWGYSYSIIEIKTKNRASPKEFIEQTPPGCATQLGYVQPRSTCDILGSPGSNPYINPQCDADQTFGNGQVGQVCTFSEWECTDASTPPDTYYPHVSSFPSISSGVTTDSKQCTKINAKDYQCNPLPGMQVCQYPNYPDDSDPVCSDFTSLNQNAPDQCAPYRDNPDCELVDSEPSFSDPVTGRVYIQESTYECNTYTSRDYAYTLEEDICSGEMLCVGGECSFHELENNADFGAAMATFKMLEDIKQNLTCENPDDVESCRVFEGQARYCGVEKTGLGYNCCTLSAGQTNVLDYLKMTYNVYSLEQAMEGLTDQGVIGAWGEQIPTPISDGVSYVTDSFSQGYDYIAREVFDVESVASEAGETLMGEAVNQIKQEMMSFAFESLGGAEGLGGVLFDQVRDGVSQEMVLQLNPAISGAFSAIAGIYAAYQVVKLAIQMISACSDEEMSMGMTIDEGKCIYGGESCHIDTFFGCLVEREYYCCYPSPLGRIIMEQAAPQLGMTLDPMNGQCKGMTLRQIAELDWDQIDFSEWEAMIMASGLAVEHDDLTIENLSSKPWMPNNDNALDPVTLNEERFREQNIQQNINDRRDHLQYEENLDCSVVPRPEVCSSPLRLVE</sequence>
<dbReference type="RefSeq" id="WP_353500324.1">
    <property type="nucleotide sequence ID" value="NZ_CP115922.1"/>
</dbReference>
<accession>A0AAU8BTL1</accession>
<dbReference type="EMBL" id="CP115922">
    <property type="protein sequence ID" value="XCD19203.1"/>
    <property type="molecule type" value="Genomic_DNA"/>
</dbReference>
<proteinExistence type="predicted"/>
<name>A0AAU8BTL1_9VIBR</name>
<dbReference type="AlphaFoldDB" id="A0AAU8BTL1"/>